<dbReference type="Proteomes" id="UP000276133">
    <property type="component" value="Unassembled WGS sequence"/>
</dbReference>
<proteinExistence type="predicted"/>
<sequence length="91" mass="10142">MKKINSKIDFYRDIELILKYVQEKPIASCIVCSLCGNLLPDISACLSHIFDDAMMSIGCCCCFSTISFRKSFSIAVPNGRVFFSAHMSLTC</sequence>
<organism evidence="1 2">
    <name type="scientific">Brachionus plicatilis</name>
    <name type="common">Marine rotifer</name>
    <name type="synonym">Brachionus muelleri</name>
    <dbReference type="NCBI Taxonomy" id="10195"/>
    <lineage>
        <taxon>Eukaryota</taxon>
        <taxon>Metazoa</taxon>
        <taxon>Spiralia</taxon>
        <taxon>Gnathifera</taxon>
        <taxon>Rotifera</taxon>
        <taxon>Eurotatoria</taxon>
        <taxon>Monogononta</taxon>
        <taxon>Pseudotrocha</taxon>
        <taxon>Ploima</taxon>
        <taxon>Brachionidae</taxon>
        <taxon>Brachionus</taxon>
    </lineage>
</organism>
<reference evidence="1 2" key="1">
    <citation type="journal article" date="2018" name="Sci. Rep.">
        <title>Genomic signatures of local adaptation to the degree of environmental predictability in rotifers.</title>
        <authorList>
            <person name="Franch-Gras L."/>
            <person name="Hahn C."/>
            <person name="Garcia-Roger E.M."/>
            <person name="Carmona M.J."/>
            <person name="Serra M."/>
            <person name="Gomez A."/>
        </authorList>
    </citation>
    <scope>NUCLEOTIDE SEQUENCE [LARGE SCALE GENOMIC DNA]</scope>
    <source>
        <strain evidence="1">HYR1</strain>
    </source>
</reference>
<accession>A0A3M7SSY3</accession>
<protein>
    <submittedName>
        <fullName evidence="1">Uncharacterized protein</fullName>
    </submittedName>
</protein>
<keyword evidence="2" id="KW-1185">Reference proteome</keyword>
<gene>
    <name evidence="1" type="ORF">BpHYR1_035755</name>
</gene>
<dbReference type="AlphaFoldDB" id="A0A3M7SSY3"/>
<evidence type="ECO:0000313" key="1">
    <source>
        <dbReference type="EMBL" id="RNA38802.1"/>
    </source>
</evidence>
<comment type="caution">
    <text evidence="1">The sequence shown here is derived from an EMBL/GenBank/DDBJ whole genome shotgun (WGS) entry which is preliminary data.</text>
</comment>
<name>A0A3M7SSY3_BRAPC</name>
<evidence type="ECO:0000313" key="2">
    <source>
        <dbReference type="Proteomes" id="UP000276133"/>
    </source>
</evidence>
<dbReference type="EMBL" id="REGN01000820">
    <property type="protein sequence ID" value="RNA38802.1"/>
    <property type="molecule type" value="Genomic_DNA"/>
</dbReference>